<organism evidence="2 3">
    <name type="scientific">Trametes coccinea (strain BRFM310)</name>
    <name type="common">Pycnoporus coccineus</name>
    <dbReference type="NCBI Taxonomy" id="1353009"/>
    <lineage>
        <taxon>Eukaryota</taxon>
        <taxon>Fungi</taxon>
        <taxon>Dikarya</taxon>
        <taxon>Basidiomycota</taxon>
        <taxon>Agaricomycotina</taxon>
        <taxon>Agaricomycetes</taxon>
        <taxon>Polyporales</taxon>
        <taxon>Polyporaceae</taxon>
        <taxon>Trametes</taxon>
    </lineage>
</organism>
<dbReference type="EMBL" id="KZ084087">
    <property type="protein sequence ID" value="OSD07784.1"/>
    <property type="molecule type" value="Genomic_DNA"/>
</dbReference>
<feature type="transmembrane region" description="Helical" evidence="1">
    <location>
        <begin position="46"/>
        <end position="66"/>
    </location>
</feature>
<dbReference type="AlphaFoldDB" id="A0A1Y2J4P7"/>
<name>A0A1Y2J4P7_TRAC3</name>
<dbReference type="Proteomes" id="UP000193067">
    <property type="component" value="Unassembled WGS sequence"/>
</dbReference>
<keyword evidence="1" id="KW-0472">Membrane</keyword>
<reference evidence="2 3" key="1">
    <citation type="journal article" date="2015" name="Biotechnol. Biofuels">
        <title>Enhanced degradation of softwood versus hardwood by the white-rot fungus Pycnoporus coccineus.</title>
        <authorList>
            <person name="Couturier M."/>
            <person name="Navarro D."/>
            <person name="Chevret D."/>
            <person name="Henrissat B."/>
            <person name="Piumi F."/>
            <person name="Ruiz-Duenas F.J."/>
            <person name="Martinez A.T."/>
            <person name="Grigoriev I.V."/>
            <person name="Riley R."/>
            <person name="Lipzen A."/>
            <person name="Berrin J.G."/>
            <person name="Master E.R."/>
            <person name="Rosso M.N."/>
        </authorList>
    </citation>
    <scope>NUCLEOTIDE SEQUENCE [LARGE SCALE GENOMIC DNA]</scope>
    <source>
        <strain evidence="2 3">BRFM310</strain>
    </source>
</reference>
<keyword evidence="1" id="KW-0812">Transmembrane</keyword>
<evidence type="ECO:0000313" key="2">
    <source>
        <dbReference type="EMBL" id="OSD07784.1"/>
    </source>
</evidence>
<keyword evidence="3" id="KW-1185">Reference proteome</keyword>
<sequence>MVRPERGVRSLCGSKQPFGAFWRPALTGPRRRLRAPEASMWMYEQGAPRIAFIVAALVIVQVFMIIPRTRTMTRRLLCPPCCGVVSILILPRCTLELSVYV</sequence>
<keyword evidence="1" id="KW-1133">Transmembrane helix</keyword>
<evidence type="ECO:0000256" key="1">
    <source>
        <dbReference type="SAM" id="Phobius"/>
    </source>
</evidence>
<evidence type="ECO:0000313" key="3">
    <source>
        <dbReference type="Proteomes" id="UP000193067"/>
    </source>
</evidence>
<gene>
    <name evidence="2" type="ORF">PYCCODRAFT_351133</name>
</gene>
<accession>A0A1Y2J4P7</accession>
<protein>
    <submittedName>
        <fullName evidence="2">Uncharacterized protein</fullName>
    </submittedName>
</protein>
<proteinExistence type="predicted"/>